<dbReference type="InterPro" id="IPR000131">
    <property type="entry name" value="ATP_synth_F1_gsu"/>
</dbReference>
<keyword evidence="7" id="KW-0472">Membrane</keyword>
<evidence type="ECO:0000256" key="10">
    <source>
        <dbReference type="SAM" id="MobiDB-lite"/>
    </source>
</evidence>
<keyword evidence="6" id="KW-0406">Ion transport</keyword>
<sequence>MADGGARLAEHHRRTSMSKRRELENHIDSLADIGELLGAMKNLALVESRRINTFIDAQRAAADIVEHTLADFIADYSGHIAPAAPHGEVVCLIGSERGFCGDLNQRLIAAAESIREDAQIVLVGSRLADAWTSDFAASIPGAGFADEVQNVLASLVAQLTPLLKGARPFGPPALSLLYLAEGGTKHHSLLPAPEPRRDGPRRTHALQLNLSPQAFHAGLIDQFLETALGGALYDALLHENQLRLEHMEQAGHRIDEQLEELGRRSNRARQEEITEEIEIILLSSLGSREP</sequence>
<evidence type="ECO:0000313" key="11">
    <source>
        <dbReference type="EMBL" id="AWI77560.1"/>
    </source>
</evidence>
<evidence type="ECO:0000256" key="9">
    <source>
        <dbReference type="ARBA" id="ARBA00023310"/>
    </source>
</evidence>
<dbReference type="GO" id="GO:0046933">
    <property type="term" value="F:proton-transporting ATP synthase activity, rotational mechanism"/>
    <property type="evidence" value="ECO:0007669"/>
    <property type="project" value="InterPro"/>
</dbReference>
<evidence type="ECO:0000313" key="12">
    <source>
        <dbReference type="Proteomes" id="UP000244930"/>
    </source>
</evidence>
<dbReference type="Gene3D" id="3.40.1380.10">
    <property type="match status" value="1"/>
</dbReference>
<evidence type="ECO:0000256" key="2">
    <source>
        <dbReference type="ARBA" id="ARBA00004170"/>
    </source>
</evidence>
<organism evidence="11 12">
    <name type="scientific">Parazoarcus communis</name>
    <dbReference type="NCBI Taxonomy" id="41977"/>
    <lineage>
        <taxon>Bacteria</taxon>
        <taxon>Pseudomonadati</taxon>
        <taxon>Pseudomonadota</taxon>
        <taxon>Betaproteobacteria</taxon>
        <taxon>Rhodocyclales</taxon>
        <taxon>Zoogloeaceae</taxon>
        <taxon>Parazoarcus</taxon>
    </lineage>
</organism>
<dbReference type="KEGG" id="acom:CEW83_07320"/>
<gene>
    <name evidence="11" type="ORF">CEW83_07320</name>
</gene>
<evidence type="ECO:0000256" key="4">
    <source>
        <dbReference type="ARBA" id="ARBA00022448"/>
    </source>
</evidence>
<keyword evidence="4" id="KW-0813">Transport</keyword>
<comment type="similarity">
    <text evidence="3">Belongs to the ATPase gamma chain family.</text>
</comment>
<comment type="subcellular location">
    <subcellularLocation>
        <location evidence="2">Membrane</location>
        <topology evidence="2">Peripheral membrane protein</topology>
    </subcellularLocation>
</comment>
<evidence type="ECO:0000256" key="8">
    <source>
        <dbReference type="ARBA" id="ARBA00023196"/>
    </source>
</evidence>
<protein>
    <recommendedName>
        <fullName evidence="13">F0F1 ATP synthase subunit gamma</fullName>
    </recommendedName>
</protein>
<proteinExistence type="inferred from homology"/>
<evidence type="ECO:0000256" key="6">
    <source>
        <dbReference type="ARBA" id="ARBA00023065"/>
    </source>
</evidence>
<dbReference type="Pfam" id="PF00231">
    <property type="entry name" value="ATP-synt"/>
    <property type="match status" value="1"/>
</dbReference>
<evidence type="ECO:0000256" key="7">
    <source>
        <dbReference type="ARBA" id="ARBA00023136"/>
    </source>
</evidence>
<dbReference type="SUPFAM" id="SSF52943">
    <property type="entry name" value="ATP synthase (F1-ATPase), gamma subunit"/>
    <property type="match status" value="1"/>
</dbReference>
<evidence type="ECO:0000256" key="1">
    <source>
        <dbReference type="ARBA" id="ARBA00003456"/>
    </source>
</evidence>
<comment type="function">
    <text evidence="1">Produces ATP from ADP in the presence of a proton gradient across the membrane. The gamma chain is believed to be important in regulating ATPase activity and the flow of protons through the CF(0) complex.</text>
</comment>
<dbReference type="Gene3D" id="1.10.287.80">
    <property type="entry name" value="ATP synthase, gamma subunit, helix hairpin domain"/>
    <property type="match status" value="2"/>
</dbReference>
<dbReference type="AlphaFoldDB" id="A0A2U8GVY0"/>
<dbReference type="Proteomes" id="UP000244930">
    <property type="component" value="Chromosome"/>
</dbReference>
<keyword evidence="5" id="KW-0375">Hydrogen ion transport</keyword>
<dbReference type="PRINTS" id="PR00126">
    <property type="entry name" value="ATPASEGAMMA"/>
</dbReference>
<keyword evidence="8" id="KW-0139">CF(1)</keyword>
<name>A0A2U8GVY0_9RHOO</name>
<keyword evidence="9" id="KW-0066">ATP synthesis</keyword>
<dbReference type="GO" id="GO:0045259">
    <property type="term" value="C:proton-transporting ATP synthase complex"/>
    <property type="evidence" value="ECO:0007669"/>
    <property type="project" value="UniProtKB-KW"/>
</dbReference>
<evidence type="ECO:0008006" key="13">
    <source>
        <dbReference type="Google" id="ProtNLM"/>
    </source>
</evidence>
<keyword evidence="12" id="KW-1185">Reference proteome</keyword>
<evidence type="ECO:0000256" key="5">
    <source>
        <dbReference type="ARBA" id="ARBA00022781"/>
    </source>
</evidence>
<dbReference type="EMBL" id="CP022187">
    <property type="protein sequence ID" value="AWI77560.1"/>
    <property type="molecule type" value="Genomic_DNA"/>
</dbReference>
<accession>A0A2U8GVY0</accession>
<evidence type="ECO:0000256" key="3">
    <source>
        <dbReference type="ARBA" id="ARBA00007681"/>
    </source>
</evidence>
<dbReference type="InterPro" id="IPR035968">
    <property type="entry name" value="ATP_synth_F1_ATPase_gsu"/>
</dbReference>
<reference evidence="11 12" key="1">
    <citation type="submission" date="2017-06" db="EMBL/GenBank/DDBJ databases">
        <title>Azoarcus.</title>
        <authorList>
            <person name="Woo J.-H."/>
            <person name="Kim H.-S."/>
        </authorList>
    </citation>
    <scope>NUCLEOTIDE SEQUENCE [LARGE SCALE GENOMIC DNA]</scope>
    <source>
        <strain evidence="11 12">TSPY31</strain>
    </source>
</reference>
<feature type="region of interest" description="Disordered" evidence="10">
    <location>
        <begin position="1"/>
        <end position="21"/>
    </location>
</feature>